<dbReference type="GO" id="GO:0031409">
    <property type="term" value="F:pigment binding"/>
    <property type="evidence" value="ECO:0007669"/>
    <property type="project" value="InterPro"/>
</dbReference>
<sequence length="195" mass="21712">MMSSVSVVVFAALMNIAPVEASFGFGGCPSQAVVDPFIETTFMGTWYEFGKSASLGMLFSRCPKIAYAAGANGLINVTEDWITWFSKGCKTGQMKKANPSKSEGKYSISFWAGAYNGKENNVTAANYNILNTDYSNYAIIWDCFNAFLFHTVSVRVITRERVPPQAIIDTIYKDFDSRKISRFGFVQRNQQNCND</sequence>
<dbReference type="KEGG" id="hazt:108682210"/>
<feature type="signal peptide" evidence="2">
    <location>
        <begin position="1"/>
        <end position="21"/>
    </location>
</feature>
<evidence type="ECO:0000256" key="1">
    <source>
        <dbReference type="ARBA" id="ARBA00023157"/>
    </source>
</evidence>
<dbReference type="Pfam" id="PF00061">
    <property type="entry name" value="Lipocalin"/>
    <property type="match status" value="1"/>
</dbReference>
<dbReference type="Gene3D" id="2.40.128.20">
    <property type="match status" value="1"/>
</dbReference>
<dbReference type="AlphaFoldDB" id="A0A8B7PKW5"/>
<dbReference type="PANTHER" id="PTHR10612:SF34">
    <property type="entry name" value="APOLIPOPROTEIN D"/>
    <property type="match status" value="1"/>
</dbReference>
<reference evidence="5" key="1">
    <citation type="submission" date="2025-08" db="UniProtKB">
        <authorList>
            <consortium name="RefSeq"/>
        </authorList>
    </citation>
    <scope>IDENTIFICATION</scope>
    <source>
        <tissue evidence="5">Whole organism</tissue>
    </source>
</reference>
<evidence type="ECO:0000256" key="2">
    <source>
        <dbReference type="SAM" id="SignalP"/>
    </source>
</evidence>
<dbReference type="GO" id="GO:0006629">
    <property type="term" value="P:lipid metabolic process"/>
    <property type="evidence" value="ECO:0007669"/>
    <property type="project" value="TreeGrafter"/>
</dbReference>
<evidence type="ECO:0000313" key="4">
    <source>
        <dbReference type="Proteomes" id="UP000694843"/>
    </source>
</evidence>
<evidence type="ECO:0000313" key="5">
    <source>
        <dbReference type="RefSeq" id="XP_018026829.1"/>
    </source>
</evidence>
<dbReference type="PRINTS" id="PR01273">
    <property type="entry name" value="INVTBRTCOLOR"/>
</dbReference>
<organism evidence="4 5">
    <name type="scientific">Hyalella azteca</name>
    <name type="common">Amphipod</name>
    <dbReference type="NCBI Taxonomy" id="294128"/>
    <lineage>
        <taxon>Eukaryota</taxon>
        <taxon>Metazoa</taxon>
        <taxon>Ecdysozoa</taxon>
        <taxon>Arthropoda</taxon>
        <taxon>Crustacea</taxon>
        <taxon>Multicrustacea</taxon>
        <taxon>Malacostraca</taxon>
        <taxon>Eumalacostraca</taxon>
        <taxon>Peracarida</taxon>
        <taxon>Amphipoda</taxon>
        <taxon>Senticaudata</taxon>
        <taxon>Talitrida</taxon>
        <taxon>Talitroidea</taxon>
        <taxon>Hyalellidae</taxon>
        <taxon>Hyalella</taxon>
    </lineage>
</organism>
<dbReference type="OrthoDB" id="565904at2759"/>
<dbReference type="GeneID" id="108682210"/>
<keyword evidence="2" id="KW-0732">Signal</keyword>
<dbReference type="InterPro" id="IPR003057">
    <property type="entry name" value="Invtbrt_color"/>
</dbReference>
<dbReference type="RefSeq" id="XP_018026829.1">
    <property type="nucleotide sequence ID" value="XM_018171340.2"/>
</dbReference>
<feature type="chain" id="PRO_5034628276" evidence="2">
    <location>
        <begin position="22"/>
        <end position="195"/>
    </location>
</feature>
<keyword evidence="1" id="KW-1015">Disulfide bond</keyword>
<dbReference type="PANTHER" id="PTHR10612">
    <property type="entry name" value="APOLIPOPROTEIN D"/>
    <property type="match status" value="1"/>
</dbReference>
<dbReference type="InterPro" id="IPR012674">
    <property type="entry name" value="Calycin"/>
</dbReference>
<name>A0A8B7PKW5_HYAAZ</name>
<keyword evidence="4" id="KW-1185">Reference proteome</keyword>
<feature type="domain" description="Lipocalin/cytosolic fatty-acid binding" evidence="3">
    <location>
        <begin position="44"/>
        <end position="176"/>
    </location>
</feature>
<dbReference type="Proteomes" id="UP000694843">
    <property type="component" value="Unplaced"/>
</dbReference>
<proteinExistence type="predicted"/>
<gene>
    <name evidence="5" type="primary">LOC108682210</name>
</gene>
<dbReference type="GO" id="GO:0000302">
    <property type="term" value="P:response to reactive oxygen species"/>
    <property type="evidence" value="ECO:0007669"/>
    <property type="project" value="TreeGrafter"/>
</dbReference>
<accession>A0A8B7PKW5</accession>
<dbReference type="GO" id="GO:0005737">
    <property type="term" value="C:cytoplasm"/>
    <property type="evidence" value="ECO:0007669"/>
    <property type="project" value="TreeGrafter"/>
</dbReference>
<evidence type="ECO:0000259" key="3">
    <source>
        <dbReference type="Pfam" id="PF00061"/>
    </source>
</evidence>
<dbReference type="InterPro" id="IPR000566">
    <property type="entry name" value="Lipocln_cytosolic_FA-bd_dom"/>
</dbReference>
<protein>
    <submittedName>
        <fullName evidence="5">Lazarillo protein-like</fullName>
    </submittedName>
</protein>
<dbReference type="SUPFAM" id="SSF50814">
    <property type="entry name" value="Lipocalins"/>
    <property type="match status" value="1"/>
</dbReference>